<proteinExistence type="predicted"/>
<dbReference type="Proteomes" id="UP000886998">
    <property type="component" value="Unassembled WGS sequence"/>
</dbReference>
<reference evidence="1" key="1">
    <citation type="submission" date="2020-08" db="EMBL/GenBank/DDBJ databases">
        <title>Multicomponent nature underlies the extraordinary mechanical properties of spider dragline silk.</title>
        <authorList>
            <person name="Kono N."/>
            <person name="Nakamura H."/>
            <person name="Mori M."/>
            <person name="Yoshida Y."/>
            <person name="Ohtoshi R."/>
            <person name="Malay A.D."/>
            <person name="Moran D.A.P."/>
            <person name="Tomita M."/>
            <person name="Numata K."/>
            <person name="Arakawa K."/>
        </authorList>
    </citation>
    <scope>NUCLEOTIDE SEQUENCE</scope>
</reference>
<dbReference type="EMBL" id="BMAV01007914">
    <property type="protein sequence ID" value="GFY51159.1"/>
    <property type="molecule type" value="Genomic_DNA"/>
</dbReference>
<keyword evidence="2" id="KW-1185">Reference proteome</keyword>
<accession>A0A8X6XDB6</accession>
<comment type="caution">
    <text evidence="1">The sequence shown here is derived from an EMBL/GenBank/DDBJ whole genome shotgun (WGS) entry which is preliminary data.</text>
</comment>
<name>A0A8X6XDB6_9ARAC</name>
<protein>
    <submittedName>
        <fullName evidence="1">Uncharacterized protein</fullName>
    </submittedName>
</protein>
<dbReference type="AlphaFoldDB" id="A0A8X6XDB6"/>
<gene>
    <name evidence="1" type="ORF">TNIN_427761</name>
</gene>
<evidence type="ECO:0000313" key="2">
    <source>
        <dbReference type="Proteomes" id="UP000886998"/>
    </source>
</evidence>
<sequence length="81" mass="8864">MQLQSRKKQGRRCLAIPARVSDTHLSHPPATLGKGDAIRASLACCRSPTETGTCRPDAYRQQVPRGRRVHASGVVKWNKGS</sequence>
<organism evidence="1 2">
    <name type="scientific">Trichonephila inaurata madagascariensis</name>
    <dbReference type="NCBI Taxonomy" id="2747483"/>
    <lineage>
        <taxon>Eukaryota</taxon>
        <taxon>Metazoa</taxon>
        <taxon>Ecdysozoa</taxon>
        <taxon>Arthropoda</taxon>
        <taxon>Chelicerata</taxon>
        <taxon>Arachnida</taxon>
        <taxon>Araneae</taxon>
        <taxon>Araneomorphae</taxon>
        <taxon>Entelegynae</taxon>
        <taxon>Araneoidea</taxon>
        <taxon>Nephilidae</taxon>
        <taxon>Trichonephila</taxon>
        <taxon>Trichonephila inaurata</taxon>
    </lineage>
</organism>
<evidence type="ECO:0000313" key="1">
    <source>
        <dbReference type="EMBL" id="GFY51159.1"/>
    </source>
</evidence>